<keyword evidence="2" id="KW-1185">Reference proteome</keyword>
<dbReference type="EMBL" id="MU277193">
    <property type="protein sequence ID" value="KAI0066343.1"/>
    <property type="molecule type" value="Genomic_DNA"/>
</dbReference>
<proteinExistence type="predicted"/>
<gene>
    <name evidence="1" type="ORF">BV25DRAFT_1528908</name>
</gene>
<reference evidence="1" key="2">
    <citation type="journal article" date="2022" name="New Phytol.">
        <title>Evolutionary transition to the ectomycorrhizal habit in the genomes of a hyperdiverse lineage of mushroom-forming fungi.</title>
        <authorList>
            <person name="Looney B."/>
            <person name="Miyauchi S."/>
            <person name="Morin E."/>
            <person name="Drula E."/>
            <person name="Courty P.E."/>
            <person name="Kohler A."/>
            <person name="Kuo A."/>
            <person name="LaButti K."/>
            <person name="Pangilinan J."/>
            <person name="Lipzen A."/>
            <person name="Riley R."/>
            <person name="Andreopoulos W."/>
            <person name="He G."/>
            <person name="Johnson J."/>
            <person name="Nolan M."/>
            <person name="Tritt A."/>
            <person name="Barry K.W."/>
            <person name="Grigoriev I.V."/>
            <person name="Nagy L.G."/>
            <person name="Hibbett D."/>
            <person name="Henrissat B."/>
            <person name="Matheny P.B."/>
            <person name="Labbe J."/>
            <person name="Martin F.M."/>
        </authorList>
    </citation>
    <scope>NUCLEOTIDE SEQUENCE</scope>
    <source>
        <strain evidence="1">HHB10654</strain>
    </source>
</reference>
<sequence length="185" mass="20761">MDILRTLKTSILSRSSIHDISILVEPPETDRNGGLVYSSRRTREERKSQKPPATDPDSIRRVQINADAVKRYEARIREEDGLDRRDPAEVLPAPEDGRRVYFQTMSRRRSLDGAQPPRSPVAGPSAVTDMSPSTCVYLRDCPSYTLIVICRPDSPASITTSVYSHAKSVLSQSSYKSRMNVLVRL</sequence>
<protein>
    <submittedName>
        <fullName evidence="1">Uncharacterized protein</fullName>
    </submittedName>
</protein>
<accession>A0ACB8TC35</accession>
<evidence type="ECO:0000313" key="2">
    <source>
        <dbReference type="Proteomes" id="UP000814140"/>
    </source>
</evidence>
<dbReference type="Proteomes" id="UP000814140">
    <property type="component" value="Unassembled WGS sequence"/>
</dbReference>
<evidence type="ECO:0000313" key="1">
    <source>
        <dbReference type="EMBL" id="KAI0066343.1"/>
    </source>
</evidence>
<comment type="caution">
    <text evidence="1">The sequence shown here is derived from an EMBL/GenBank/DDBJ whole genome shotgun (WGS) entry which is preliminary data.</text>
</comment>
<reference evidence="1" key="1">
    <citation type="submission" date="2021-03" db="EMBL/GenBank/DDBJ databases">
        <authorList>
            <consortium name="DOE Joint Genome Institute"/>
            <person name="Ahrendt S."/>
            <person name="Looney B.P."/>
            <person name="Miyauchi S."/>
            <person name="Morin E."/>
            <person name="Drula E."/>
            <person name="Courty P.E."/>
            <person name="Chicoki N."/>
            <person name="Fauchery L."/>
            <person name="Kohler A."/>
            <person name="Kuo A."/>
            <person name="Labutti K."/>
            <person name="Pangilinan J."/>
            <person name="Lipzen A."/>
            <person name="Riley R."/>
            <person name="Andreopoulos W."/>
            <person name="He G."/>
            <person name="Johnson J."/>
            <person name="Barry K.W."/>
            <person name="Grigoriev I.V."/>
            <person name="Nagy L."/>
            <person name="Hibbett D."/>
            <person name="Henrissat B."/>
            <person name="Matheny P.B."/>
            <person name="Labbe J."/>
            <person name="Martin F."/>
        </authorList>
    </citation>
    <scope>NUCLEOTIDE SEQUENCE</scope>
    <source>
        <strain evidence="1">HHB10654</strain>
    </source>
</reference>
<name>A0ACB8TC35_9AGAM</name>
<organism evidence="1 2">
    <name type="scientific">Artomyces pyxidatus</name>
    <dbReference type="NCBI Taxonomy" id="48021"/>
    <lineage>
        <taxon>Eukaryota</taxon>
        <taxon>Fungi</taxon>
        <taxon>Dikarya</taxon>
        <taxon>Basidiomycota</taxon>
        <taxon>Agaricomycotina</taxon>
        <taxon>Agaricomycetes</taxon>
        <taxon>Russulales</taxon>
        <taxon>Auriscalpiaceae</taxon>
        <taxon>Artomyces</taxon>
    </lineage>
</organism>